<reference evidence="1 2" key="1">
    <citation type="submission" date="2024-03" db="EMBL/GenBank/DDBJ databases">
        <title>Rhodococcus navarretei sp. nov. and Pseudarthrobacter quantumdoti sp. nov., two new species with the ability to biosynthesize Quantum Dots isolated from soil samples at Union Glacier, Antarctica.</title>
        <authorList>
            <person name="Vargas M."/>
        </authorList>
    </citation>
    <scope>NUCLEOTIDE SEQUENCE [LARGE SCALE GENOMIC DNA]</scope>
    <source>
        <strain evidence="1 2">EXRC-4A-4</strain>
    </source>
</reference>
<accession>A0ABU9CRG9</accession>
<keyword evidence="2" id="KW-1185">Reference proteome</keyword>
<dbReference type="Proteomes" id="UP001456513">
    <property type="component" value="Unassembled WGS sequence"/>
</dbReference>
<dbReference type="EMBL" id="JBBPCN010000001">
    <property type="protein sequence ID" value="MEK8069361.1"/>
    <property type="molecule type" value="Genomic_DNA"/>
</dbReference>
<evidence type="ECO:0000313" key="2">
    <source>
        <dbReference type="Proteomes" id="UP001456513"/>
    </source>
</evidence>
<evidence type="ECO:0008006" key="3">
    <source>
        <dbReference type="Google" id="ProtNLM"/>
    </source>
</evidence>
<protein>
    <recommendedName>
        <fullName evidence="3">Dioxygenase</fullName>
    </recommendedName>
</protein>
<name>A0ABU9CRG9_9NOCA</name>
<evidence type="ECO:0000313" key="1">
    <source>
        <dbReference type="EMBL" id="MEK8069361.1"/>
    </source>
</evidence>
<dbReference type="RefSeq" id="WP_341439855.1">
    <property type="nucleotide sequence ID" value="NZ_JBBPCN010000001.1"/>
</dbReference>
<comment type="caution">
    <text evidence="1">The sequence shown here is derived from an EMBL/GenBank/DDBJ whole genome shotgun (WGS) entry which is preliminary data.</text>
</comment>
<sequence>MSDRRTLVVHISSSVIGDGEIAPPQVGAVLTGALRFVELPDTEADVVTISASLEHSGNQPILQYTGQNSARRWEWSGLLRGDGWTASWRGFTPRTGRVELTGRFYGVFGYDTEGRFRGRVTRAQLVSERYRSIPGEGWVICPGYRATRDVEKVRRIFGHESMREDGGPIDQENSVMVTLDLDDVPPLPTRPSIVPGDVAAAGGVTWVLDAELPLVVSIDTKGIATEHVLPDNVGDTRSIWATDAGCWVGGVDGMFWFSLGHEAVRIDSLPAHVGAINDDRLLVCTGDPTWRIYTPGSGSTDVAALDGYINSIAADRDTWIVCVQPRGESVVRLVRVTSAGHSTIGPSIPQLPRGHGYPYLAGDPVRLIRGVDVAVVEPDLGIADEEEMLGRSQFHGGQLGDFAWTIGHPPDGTSSTGWWPLPGPVQYERTEQFWLFTVYDASTFTPLTSVPVFATRPNATVDDAGRMRVIARGVRALRPDDPVMSWPVHLDIAEMLDNSRSSRL</sequence>
<organism evidence="1 2">
    <name type="scientific">Rhodococcus navarretei</name>
    <dbReference type="NCBI Taxonomy" id="3128981"/>
    <lineage>
        <taxon>Bacteria</taxon>
        <taxon>Bacillati</taxon>
        <taxon>Actinomycetota</taxon>
        <taxon>Actinomycetes</taxon>
        <taxon>Mycobacteriales</taxon>
        <taxon>Nocardiaceae</taxon>
        <taxon>Rhodococcus</taxon>
    </lineage>
</organism>
<gene>
    <name evidence="1" type="ORF">AABD04_00685</name>
</gene>
<proteinExistence type="predicted"/>